<name>A0A9P9FFZ0_9HYPO</name>
<dbReference type="AlphaFoldDB" id="A0A9P9FFZ0"/>
<feature type="compositionally biased region" description="Basic and acidic residues" evidence="1">
    <location>
        <begin position="53"/>
        <end position="82"/>
    </location>
</feature>
<evidence type="ECO:0000313" key="3">
    <source>
        <dbReference type="Proteomes" id="UP000738349"/>
    </source>
</evidence>
<feature type="compositionally biased region" description="Low complexity" evidence="1">
    <location>
        <begin position="11"/>
        <end position="20"/>
    </location>
</feature>
<feature type="compositionally biased region" description="Basic and acidic residues" evidence="1">
    <location>
        <begin position="1"/>
        <end position="10"/>
    </location>
</feature>
<evidence type="ECO:0000256" key="1">
    <source>
        <dbReference type="SAM" id="MobiDB-lite"/>
    </source>
</evidence>
<protein>
    <submittedName>
        <fullName evidence="2">Uncharacterized protein</fullName>
    </submittedName>
</protein>
<sequence>MSDEAGEARTRGSWTSSTSGIYAEQEKQKMKRTMGSRKQMNNAIVGGSRRRTAHEGLREGGWDGPQEMRDEQRRGTRTKPEPHATPASSGWRLMLEATTLSPPAGGPRKQPHGPSGLRLAGPCKLQACSGKSGQSWPVMAREARFDCGDSLSATGAGVMRPCPMRQAPHLLLATRSQSRWCSGPLGQGVLHRRRLDLTTSMSRCLLYVVLALFEASLGYSSRNETMAVGTTAGSGNSLSAEPACPAVSI</sequence>
<organism evidence="2 3">
    <name type="scientific">Dactylonectria macrodidyma</name>
    <dbReference type="NCBI Taxonomy" id="307937"/>
    <lineage>
        <taxon>Eukaryota</taxon>
        <taxon>Fungi</taxon>
        <taxon>Dikarya</taxon>
        <taxon>Ascomycota</taxon>
        <taxon>Pezizomycotina</taxon>
        <taxon>Sordariomycetes</taxon>
        <taxon>Hypocreomycetidae</taxon>
        <taxon>Hypocreales</taxon>
        <taxon>Nectriaceae</taxon>
        <taxon>Dactylonectria</taxon>
    </lineage>
</organism>
<evidence type="ECO:0000313" key="2">
    <source>
        <dbReference type="EMBL" id="KAH7160769.1"/>
    </source>
</evidence>
<feature type="region of interest" description="Disordered" evidence="1">
    <location>
        <begin position="1"/>
        <end position="90"/>
    </location>
</feature>
<proteinExistence type="predicted"/>
<comment type="caution">
    <text evidence="2">The sequence shown here is derived from an EMBL/GenBank/DDBJ whole genome shotgun (WGS) entry which is preliminary data.</text>
</comment>
<gene>
    <name evidence="2" type="ORF">EDB81DRAFT_783015</name>
</gene>
<keyword evidence="3" id="KW-1185">Reference proteome</keyword>
<dbReference type="EMBL" id="JAGMUV010000004">
    <property type="protein sequence ID" value="KAH7160769.1"/>
    <property type="molecule type" value="Genomic_DNA"/>
</dbReference>
<feature type="non-terminal residue" evidence="2">
    <location>
        <position position="249"/>
    </location>
</feature>
<accession>A0A9P9FFZ0</accession>
<reference evidence="2" key="1">
    <citation type="journal article" date="2021" name="Nat. Commun.">
        <title>Genetic determinants of endophytism in the Arabidopsis root mycobiome.</title>
        <authorList>
            <person name="Mesny F."/>
            <person name="Miyauchi S."/>
            <person name="Thiergart T."/>
            <person name="Pickel B."/>
            <person name="Atanasova L."/>
            <person name="Karlsson M."/>
            <person name="Huettel B."/>
            <person name="Barry K.W."/>
            <person name="Haridas S."/>
            <person name="Chen C."/>
            <person name="Bauer D."/>
            <person name="Andreopoulos W."/>
            <person name="Pangilinan J."/>
            <person name="LaButti K."/>
            <person name="Riley R."/>
            <person name="Lipzen A."/>
            <person name="Clum A."/>
            <person name="Drula E."/>
            <person name="Henrissat B."/>
            <person name="Kohler A."/>
            <person name="Grigoriev I.V."/>
            <person name="Martin F.M."/>
            <person name="Hacquard S."/>
        </authorList>
    </citation>
    <scope>NUCLEOTIDE SEQUENCE</scope>
    <source>
        <strain evidence="2">MPI-CAGE-AT-0147</strain>
    </source>
</reference>
<dbReference type="Proteomes" id="UP000738349">
    <property type="component" value="Unassembled WGS sequence"/>
</dbReference>